<keyword evidence="2 6" id="KW-0698">rRNA processing</keyword>
<dbReference type="GO" id="GO:0005737">
    <property type="term" value="C:cytoplasm"/>
    <property type="evidence" value="ECO:0007669"/>
    <property type="project" value="UniProtKB-SubCell"/>
</dbReference>
<evidence type="ECO:0000259" key="7">
    <source>
        <dbReference type="Pfam" id="PF00590"/>
    </source>
</evidence>
<comment type="function">
    <text evidence="6">Catalyzes the 2'-O-methylation of the ribose of cytidine 1402 (C1402) in 16S rRNA.</text>
</comment>
<keyword evidence="10" id="KW-1185">Reference proteome</keyword>
<evidence type="ECO:0000313" key="9">
    <source>
        <dbReference type="EMBL" id="AQT47909.1"/>
    </source>
</evidence>
<dbReference type="CDD" id="cd11648">
    <property type="entry name" value="RsmI"/>
    <property type="match status" value="1"/>
</dbReference>
<dbReference type="PIRSF" id="PIRSF005917">
    <property type="entry name" value="MTase_YraL"/>
    <property type="match status" value="1"/>
</dbReference>
<dbReference type="FunFam" id="3.30.950.10:FF:000002">
    <property type="entry name" value="Ribosomal RNA small subunit methyltransferase I"/>
    <property type="match status" value="1"/>
</dbReference>
<dbReference type="EC" id="2.1.1.198" evidence="6"/>
<evidence type="ECO:0000313" key="10">
    <source>
        <dbReference type="Proteomes" id="UP000189632"/>
    </source>
</evidence>
<feature type="domain" description="Tetrapyrrole methylase" evidence="7">
    <location>
        <begin position="22"/>
        <end position="221"/>
    </location>
</feature>
<sequence>MTDRKYIIGANAYEAPALEPALYLVATPIGNLGDITLRAIETIAAADVLACEDTRVTRILLDRYGIHQKPIVYQEHNVEEAGKKLLGALEDNQSVALVSDAGMPLISDPGFRLVAEAREKNIKIVPVPGASAALTALIATGLPTDSFFFSGFLPTKSMQRKARLEELASIPASLIFYESPHRVSATLADMVEVFGKDRRGAICREMTKKFETVDVAPLSELHERYNDSEKIRGEIVIIVEPPSKQEEKFDTEEIDKLLVELAKDFSAAKAAAEAARITGHKKTELYKRLLSLKAG</sequence>
<dbReference type="InterPro" id="IPR053910">
    <property type="entry name" value="RsmI_HTH"/>
</dbReference>
<dbReference type="InterPro" id="IPR000878">
    <property type="entry name" value="4pyrrol_Mease"/>
</dbReference>
<dbReference type="PROSITE" id="PS01296">
    <property type="entry name" value="RSMI"/>
    <property type="match status" value="1"/>
</dbReference>
<dbReference type="InterPro" id="IPR014776">
    <property type="entry name" value="4pyrrole_Mease_sub2"/>
</dbReference>
<dbReference type="OrthoDB" id="9809084at2"/>
<feature type="domain" description="RsmI HTH" evidence="8">
    <location>
        <begin position="250"/>
        <end position="293"/>
    </location>
</feature>
<evidence type="ECO:0000256" key="1">
    <source>
        <dbReference type="ARBA" id="ARBA00022490"/>
    </source>
</evidence>
<evidence type="ECO:0000256" key="3">
    <source>
        <dbReference type="ARBA" id="ARBA00022603"/>
    </source>
</evidence>
<dbReference type="NCBIfam" id="TIGR00096">
    <property type="entry name" value="16S rRNA (cytidine(1402)-2'-O)-methyltransferase"/>
    <property type="match status" value="1"/>
</dbReference>
<dbReference type="STRING" id="1686310.BBC0244_018110"/>
<dbReference type="InterPro" id="IPR018063">
    <property type="entry name" value="SAM_MeTrfase_RsmI_CS"/>
</dbReference>
<keyword evidence="1 6" id="KW-0963">Cytoplasm</keyword>
<proteinExistence type="inferred from homology"/>
<gene>
    <name evidence="6" type="primary">rsmI</name>
    <name evidence="9" type="ORF">BBC0122_018110</name>
</gene>
<dbReference type="RefSeq" id="WP_077993301.1">
    <property type="nucleotide sequence ID" value="NZ_CAXUOT020000003.1"/>
</dbReference>
<accession>A0A1U9MJL4</accession>
<dbReference type="EMBL" id="CP015625">
    <property type="protein sequence ID" value="AQT47909.1"/>
    <property type="molecule type" value="Genomic_DNA"/>
</dbReference>
<dbReference type="InterPro" id="IPR014777">
    <property type="entry name" value="4pyrrole_Mease_sub1"/>
</dbReference>
<comment type="subcellular location">
    <subcellularLocation>
        <location evidence="6">Cytoplasm</location>
    </subcellularLocation>
</comment>
<keyword evidence="4 6" id="KW-0808">Transferase</keyword>
<evidence type="ECO:0000259" key="8">
    <source>
        <dbReference type="Pfam" id="PF23016"/>
    </source>
</evidence>
<evidence type="ECO:0000256" key="2">
    <source>
        <dbReference type="ARBA" id="ARBA00022552"/>
    </source>
</evidence>
<comment type="catalytic activity">
    <reaction evidence="6">
        <text>cytidine(1402) in 16S rRNA + S-adenosyl-L-methionine = 2'-O-methylcytidine(1402) in 16S rRNA + S-adenosyl-L-homocysteine + H(+)</text>
        <dbReference type="Rhea" id="RHEA:42924"/>
        <dbReference type="Rhea" id="RHEA-COMP:10285"/>
        <dbReference type="Rhea" id="RHEA-COMP:10286"/>
        <dbReference type="ChEBI" id="CHEBI:15378"/>
        <dbReference type="ChEBI" id="CHEBI:57856"/>
        <dbReference type="ChEBI" id="CHEBI:59789"/>
        <dbReference type="ChEBI" id="CHEBI:74495"/>
        <dbReference type="ChEBI" id="CHEBI:82748"/>
        <dbReference type="EC" id="2.1.1.198"/>
    </reaction>
</comment>
<dbReference type="Pfam" id="PF00590">
    <property type="entry name" value="TP_methylase"/>
    <property type="match status" value="1"/>
</dbReference>
<dbReference type="Gene3D" id="3.30.950.10">
    <property type="entry name" value="Methyltransferase, Cobalt-precorrin-4 Transmethylase, Domain 2"/>
    <property type="match status" value="1"/>
</dbReference>
<evidence type="ECO:0000256" key="4">
    <source>
        <dbReference type="ARBA" id="ARBA00022679"/>
    </source>
</evidence>
<name>A0A1U9MJL4_9HYPH</name>
<dbReference type="InterPro" id="IPR035996">
    <property type="entry name" value="4pyrrol_Methylase_sf"/>
</dbReference>
<dbReference type="SUPFAM" id="SSF53790">
    <property type="entry name" value="Tetrapyrrole methylase"/>
    <property type="match status" value="1"/>
</dbReference>
<dbReference type="Pfam" id="PF23016">
    <property type="entry name" value="RsmI_C"/>
    <property type="match status" value="1"/>
</dbReference>
<dbReference type="FunFam" id="3.40.1010.10:FF:000007">
    <property type="entry name" value="Ribosomal RNA small subunit methyltransferase I"/>
    <property type="match status" value="1"/>
</dbReference>
<keyword evidence="3 6" id="KW-0489">Methyltransferase</keyword>
<keyword evidence="5 6" id="KW-0949">S-adenosyl-L-methionine</keyword>
<dbReference type="HAMAP" id="MF_01877">
    <property type="entry name" value="16SrRNA_methyltr_I"/>
    <property type="match status" value="1"/>
</dbReference>
<evidence type="ECO:0000256" key="6">
    <source>
        <dbReference type="HAMAP-Rule" id="MF_01877"/>
    </source>
</evidence>
<dbReference type="InterPro" id="IPR008189">
    <property type="entry name" value="rRNA_ssu_MeTfrase_I"/>
</dbReference>
<dbReference type="GO" id="GO:0070677">
    <property type="term" value="F:rRNA (cytosine-2'-O-)-methyltransferase activity"/>
    <property type="evidence" value="ECO:0007669"/>
    <property type="project" value="UniProtKB-UniRule"/>
</dbReference>
<dbReference type="Proteomes" id="UP000189632">
    <property type="component" value="Chromosome"/>
</dbReference>
<reference evidence="9 10" key="1">
    <citation type="submission" date="2016-11" db="EMBL/GenBank/DDBJ databases">
        <title>Comparative genomics of Bartonella apis.</title>
        <authorList>
            <person name="Engel P."/>
        </authorList>
    </citation>
    <scope>NUCLEOTIDE SEQUENCE [LARGE SCALE GENOMIC DNA]</scope>
    <source>
        <strain evidence="9 10">BBC0122</strain>
    </source>
</reference>
<dbReference type="Gene3D" id="3.40.1010.10">
    <property type="entry name" value="Cobalt-precorrin-4 Transmethylase, Domain 1"/>
    <property type="match status" value="1"/>
</dbReference>
<evidence type="ECO:0000256" key="5">
    <source>
        <dbReference type="ARBA" id="ARBA00022691"/>
    </source>
</evidence>
<organism evidence="9 10">
    <name type="scientific">Bartonella choladocola</name>
    <dbReference type="NCBI Taxonomy" id="2750995"/>
    <lineage>
        <taxon>Bacteria</taxon>
        <taxon>Pseudomonadati</taxon>
        <taxon>Pseudomonadota</taxon>
        <taxon>Alphaproteobacteria</taxon>
        <taxon>Hyphomicrobiales</taxon>
        <taxon>Bartonellaceae</taxon>
        <taxon>Bartonella</taxon>
    </lineage>
</organism>
<dbReference type="PANTHER" id="PTHR46111:SF1">
    <property type="entry name" value="RIBOSOMAL RNA SMALL SUBUNIT METHYLTRANSFERASE I"/>
    <property type="match status" value="1"/>
</dbReference>
<dbReference type="KEGG" id="bapi:BBC0122_018110"/>
<dbReference type="PANTHER" id="PTHR46111">
    <property type="entry name" value="RIBOSOMAL RNA SMALL SUBUNIT METHYLTRANSFERASE I"/>
    <property type="match status" value="1"/>
</dbReference>
<protein>
    <recommendedName>
        <fullName evidence="6">Ribosomal RNA small subunit methyltransferase I</fullName>
        <ecNumber evidence="6">2.1.1.198</ecNumber>
    </recommendedName>
    <alternativeName>
        <fullName evidence="6">16S rRNA 2'-O-ribose C1402 methyltransferase</fullName>
    </alternativeName>
    <alternativeName>
        <fullName evidence="6">rRNA (cytidine-2'-O-)-methyltransferase RsmI</fullName>
    </alternativeName>
</protein>
<comment type="similarity">
    <text evidence="6">Belongs to the methyltransferase superfamily. RsmI family.</text>
</comment>
<dbReference type="AlphaFoldDB" id="A0A1U9MJL4"/>